<evidence type="ECO:0000313" key="2">
    <source>
        <dbReference type="Proteomes" id="UP000037274"/>
    </source>
</evidence>
<sequence length="106" mass="11587">MKPSPRLLSALESALGFSIARTSSLMRLSTEPAFCIAVDVWLAYLAQSPRLLLTRFAFSANRSAAVPFQCSWIRATSLSKSLWMLISAFDRPSQPTATSVTAFGLE</sequence>
<gene>
    <name evidence="1" type="ORF">ACH49_20575</name>
</gene>
<comment type="caution">
    <text evidence="1">The sequence shown here is derived from an EMBL/GenBank/DDBJ whole genome shotgun (WGS) entry which is preliminary data.</text>
</comment>
<evidence type="ECO:0008006" key="3">
    <source>
        <dbReference type="Google" id="ProtNLM"/>
    </source>
</evidence>
<keyword evidence="2" id="KW-1185">Reference proteome</keyword>
<evidence type="ECO:0000313" key="1">
    <source>
        <dbReference type="EMBL" id="KMS77465.1"/>
    </source>
</evidence>
<accession>A0ABR5HV29</accession>
<dbReference type="EMBL" id="LFEH01000080">
    <property type="protein sequence ID" value="KMS77465.1"/>
    <property type="molecule type" value="Genomic_DNA"/>
</dbReference>
<reference evidence="1 2" key="1">
    <citation type="submission" date="2015-06" db="EMBL/GenBank/DDBJ databases">
        <title>Draft genome sequence of Streptomyces leeuwenhoekii C58, which produces the novel lasso peptide, chaxapeptin.</title>
        <authorList>
            <person name="Yi Y."/>
            <person name="Hai D."/>
            <person name="Jaspars M."/>
            <person name="Sheng H."/>
            <person name="Rateb M.E."/>
            <person name="Bull A."/>
            <person name="Goodfellow M."/>
            <person name="Asenjo J.A."/>
            <person name="Ebel R."/>
        </authorList>
    </citation>
    <scope>NUCLEOTIDE SEQUENCE [LARGE SCALE GENOMIC DNA]</scope>
    <source>
        <strain evidence="1 2">C58</strain>
    </source>
</reference>
<name>A0ABR5HV29_STRLW</name>
<organism evidence="1 2">
    <name type="scientific">Streptomyces leeuwenhoekii</name>
    <dbReference type="NCBI Taxonomy" id="1437453"/>
    <lineage>
        <taxon>Bacteria</taxon>
        <taxon>Bacillati</taxon>
        <taxon>Actinomycetota</taxon>
        <taxon>Actinomycetes</taxon>
        <taxon>Kitasatosporales</taxon>
        <taxon>Streptomycetaceae</taxon>
        <taxon>Streptomyces</taxon>
    </lineage>
</organism>
<proteinExistence type="predicted"/>
<protein>
    <recommendedName>
        <fullName evidence="3">Secreted protein</fullName>
    </recommendedName>
</protein>
<dbReference type="Proteomes" id="UP000037274">
    <property type="component" value="Unassembled WGS sequence"/>
</dbReference>